<evidence type="ECO:0000256" key="1">
    <source>
        <dbReference type="ARBA" id="ARBA00004141"/>
    </source>
</evidence>
<dbReference type="GeneID" id="30147266"/>
<comment type="similarity">
    <text evidence="2">Belongs to the PER33/POM33 family.</text>
</comment>
<dbReference type="EMBL" id="KV454434">
    <property type="protein sequence ID" value="ODQ78894.1"/>
    <property type="molecule type" value="Genomic_DNA"/>
</dbReference>
<evidence type="ECO:0000256" key="5">
    <source>
        <dbReference type="ARBA" id="ARBA00023136"/>
    </source>
</evidence>
<dbReference type="PANTHER" id="PTHR12703">
    <property type="entry name" value="TRANSMEMBRANE PROTEIN 33"/>
    <property type="match status" value="1"/>
</dbReference>
<dbReference type="InterPro" id="IPR005344">
    <property type="entry name" value="TMEM33/Pom33"/>
</dbReference>
<feature type="transmembrane region" description="Helical" evidence="6">
    <location>
        <begin position="178"/>
        <end position="194"/>
    </location>
</feature>
<dbReference type="AlphaFoldDB" id="A0A1E3QN62"/>
<name>A0A1E3QN62_9ASCO</name>
<proteinExistence type="inferred from homology"/>
<feature type="transmembrane region" description="Helical" evidence="6">
    <location>
        <begin position="59"/>
        <end position="76"/>
    </location>
</feature>
<accession>A0A1E3QN62</accession>
<evidence type="ECO:0000313" key="8">
    <source>
        <dbReference type="Proteomes" id="UP000094336"/>
    </source>
</evidence>
<dbReference type="GO" id="GO:0071786">
    <property type="term" value="P:endoplasmic reticulum tubular network organization"/>
    <property type="evidence" value="ECO:0007669"/>
    <property type="project" value="TreeGrafter"/>
</dbReference>
<dbReference type="Proteomes" id="UP000094336">
    <property type="component" value="Unassembled WGS sequence"/>
</dbReference>
<evidence type="ECO:0000256" key="6">
    <source>
        <dbReference type="SAM" id="Phobius"/>
    </source>
</evidence>
<dbReference type="GO" id="GO:0061024">
    <property type="term" value="P:membrane organization"/>
    <property type="evidence" value="ECO:0007669"/>
    <property type="project" value="TreeGrafter"/>
</dbReference>
<evidence type="ECO:0000256" key="3">
    <source>
        <dbReference type="ARBA" id="ARBA00022692"/>
    </source>
</evidence>
<dbReference type="PANTHER" id="PTHR12703:SF3">
    <property type="entry name" value="ABR032WP"/>
    <property type="match status" value="1"/>
</dbReference>
<dbReference type="STRING" id="984486.A0A1E3QN62"/>
<dbReference type="InterPro" id="IPR051645">
    <property type="entry name" value="PER33/POM33_regulator"/>
</dbReference>
<organism evidence="7 8">
    <name type="scientific">Babjeviella inositovora NRRL Y-12698</name>
    <dbReference type="NCBI Taxonomy" id="984486"/>
    <lineage>
        <taxon>Eukaryota</taxon>
        <taxon>Fungi</taxon>
        <taxon>Dikarya</taxon>
        <taxon>Ascomycota</taxon>
        <taxon>Saccharomycotina</taxon>
        <taxon>Pichiomycetes</taxon>
        <taxon>Serinales incertae sedis</taxon>
        <taxon>Babjeviella</taxon>
    </lineage>
</organism>
<dbReference type="OrthoDB" id="5581259at2759"/>
<comment type="subcellular location">
    <subcellularLocation>
        <location evidence="1">Membrane</location>
        <topology evidence="1">Multi-pass membrane protein</topology>
    </subcellularLocation>
</comment>
<dbReference type="Pfam" id="PF03661">
    <property type="entry name" value="TMEM33_Pom33"/>
    <property type="match status" value="1"/>
</dbReference>
<evidence type="ECO:0000313" key="7">
    <source>
        <dbReference type="EMBL" id="ODQ78894.1"/>
    </source>
</evidence>
<evidence type="ECO:0000256" key="4">
    <source>
        <dbReference type="ARBA" id="ARBA00022989"/>
    </source>
</evidence>
<dbReference type="GO" id="GO:0005783">
    <property type="term" value="C:endoplasmic reticulum"/>
    <property type="evidence" value="ECO:0007669"/>
    <property type="project" value="TreeGrafter"/>
</dbReference>
<evidence type="ECO:0000256" key="2">
    <source>
        <dbReference type="ARBA" id="ARBA00007322"/>
    </source>
</evidence>
<sequence length="290" mass="32541">MTAVIPLQFSDLSPISFSHLIFSLQHVWLISHAITLLSVFGYVFVSLDSATHSSTLRSWYLTADLATIITYSVVIYRRHLVTTVRNLGSLSVATPGSTYPPVYRHTRIPLSEVLRSENAHLLAFGLLWLATPQNIIKLLPFACYSFLNLGHFLINECFSYSLLSAAIAPLLAYLEAPLLLGAAHTDIFIILILLKETVQNRSAFALFFYAFIWGLRLESSDASRSSLYSVLWAIDLFFNRRDVPVNVRESWVHVKTGITTLIPLALEETSGLDDGTLLDDDDISLHRLKR</sequence>
<keyword evidence="3 6" id="KW-0812">Transmembrane</keyword>
<feature type="transmembrane region" description="Helical" evidence="6">
    <location>
        <begin position="152"/>
        <end position="172"/>
    </location>
</feature>
<keyword evidence="4 6" id="KW-1133">Transmembrane helix</keyword>
<protein>
    <submittedName>
        <fullName evidence="7">Uncharacterized protein</fullName>
    </submittedName>
</protein>
<dbReference type="GO" id="GO:0016020">
    <property type="term" value="C:membrane"/>
    <property type="evidence" value="ECO:0007669"/>
    <property type="project" value="UniProtKB-SubCell"/>
</dbReference>
<reference evidence="8" key="1">
    <citation type="submission" date="2016-05" db="EMBL/GenBank/DDBJ databases">
        <title>Comparative genomics of biotechnologically important yeasts.</title>
        <authorList>
            <consortium name="DOE Joint Genome Institute"/>
            <person name="Riley R."/>
            <person name="Haridas S."/>
            <person name="Wolfe K.H."/>
            <person name="Lopes M.R."/>
            <person name="Hittinger C.T."/>
            <person name="Goker M."/>
            <person name="Salamov A."/>
            <person name="Wisecaver J."/>
            <person name="Long T.M."/>
            <person name="Aerts A.L."/>
            <person name="Barry K."/>
            <person name="Choi C."/>
            <person name="Clum A."/>
            <person name="Coughlan A.Y."/>
            <person name="Deshpande S."/>
            <person name="Douglass A.P."/>
            <person name="Hanson S.J."/>
            <person name="Klenk H.-P."/>
            <person name="Labutti K."/>
            <person name="Lapidus A."/>
            <person name="Lindquist E."/>
            <person name="Lipzen A."/>
            <person name="Meier-Kolthoff J.P."/>
            <person name="Ohm R.A."/>
            <person name="Otillar R.P."/>
            <person name="Pangilinan J."/>
            <person name="Peng Y."/>
            <person name="Rokas A."/>
            <person name="Rosa C.A."/>
            <person name="Scheuner C."/>
            <person name="Sibirny A.A."/>
            <person name="Slot J.C."/>
            <person name="Stielow J.B."/>
            <person name="Sun H."/>
            <person name="Kurtzman C.P."/>
            <person name="Blackwell M."/>
            <person name="Grigoriev I.V."/>
            <person name="Jeffries T.W."/>
        </authorList>
    </citation>
    <scope>NUCLEOTIDE SEQUENCE [LARGE SCALE GENOMIC DNA]</scope>
    <source>
        <strain evidence="8">NRRL Y-12698</strain>
    </source>
</reference>
<dbReference type="RefSeq" id="XP_018984222.1">
    <property type="nucleotide sequence ID" value="XM_019129413.1"/>
</dbReference>
<feature type="transmembrane region" description="Helical" evidence="6">
    <location>
        <begin position="27"/>
        <end position="47"/>
    </location>
</feature>
<keyword evidence="5 6" id="KW-0472">Membrane</keyword>
<keyword evidence="8" id="KW-1185">Reference proteome</keyword>
<gene>
    <name evidence="7" type="ORF">BABINDRAFT_162560</name>
</gene>